<evidence type="ECO:0000313" key="2">
    <source>
        <dbReference type="EnsemblPlants" id="AET3Gv20914400.1"/>
    </source>
</evidence>
<accession>A0A453G7W7</accession>
<proteinExistence type="predicted"/>
<dbReference type="EnsemblPlants" id="AET3Gv20914400.2">
    <property type="protein sequence ID" value="AET3Gv20914400.2"/>
    <property type="gene ID" value="AET3Gv20914400"/>
</dbReference>
<organism evidence="2 3">
    <name type="scientific">Aegilops tauschii subsp. strangulata</name>
    <name type="common">Goatgrass</name>
    <dbReference type="NCBI Taxonomy" id="200361"/>
    <lineage>
        <taxon>Eukaryota</taxon>
        <taxon>Viridiplantae</taxon>
        <taxon>Streptophyta</taxon>
        <taxon>Embryophyta</taxon>
        <taxon>Tracheophyta</taxon>
        <taxon>Spermatophyta</taxon>
        <taxon>Magnoliopsida</taxon>
        <taxon>Liliopsida</taxon>
        <taxon>Poales</taxon>
        <taxon>Poaceae</taxon>
        <taxon>BOP clade</taxon>
        <taxon>Pooideae</taxon>
        <taxon>Triticodae</taxon>
        <taxon>Triticeae</taxon>
        <taxon>Triticinae</taxon>
        <taxon>Aegilops</taxon>
    </lineage>
</organism>
<name>A0A453G7W7_AEGTS</name>
<keyword evidence="3" id="KW-1185">Reference proteome</keyword>
<reference evidence="2" key="4">
    <citation type="submission" date="2019-03" db="UniProtKB">
        <authorList>
            <consortium name="EnsemblPlants"/>
        </authorList>
    </citation>
    <scope>IDENTIFICATION</scope>
</reference>
<sequence>MPSSLESKKMISKKETVACALLVLYSLNPARSSPRLLCYPKNRTSHPPLSLSPRTEHGRRRLDLPRPGISGDTVDTYRFSSSPSTISPYLFYPPPPKTSPPLNPSAA</sequence>
<dbReference type="Proteomes" id="UP000015105">
    <property type="component" value="Chromosome 3D"/>
</dbReference>
<reference evidence="3" key="2">
    <citation type="journal article" date="2017" name="Nat. Plants">
        <title>The Aegilops tauschii genome reveals multiple impacts of transposons.</title>
        <authorList>
            <person name="Zhao G."/>
            <person name="Zou C."/>
            <person name="Li K."/>
            <person name="Wang K."/>
            <person name="Li T."/>
            <person name="Gao L."/>
            <person name="Zhang X."/>
            <person name="Wang H."/>
            <person name="Yang Z."/>
            <person name="Liu X."/>
            <person name="Jiang W."/>
            <person name="Mao L."/>
            <person name="Kong X."/>
            <person name="Jiao Y."/>
            <person name="Jia J."/>
        </authorList>
    </citation>
    <scope>NUCLEOTIDE SEQUENCE [LARGE SCALE GENOMIC DNA]</scope>
    <source>
        <strain evidence="3">cv. AL8/78</strain>
    </source>
</reference>
<dbReference type="Gramene" id="AET3Gv20914400.2">
    <property type="protein sequence ID" value="AET3Gv20914400.2"/>
    <property type="gene ID" value="AET3Gv20914400"/>
</dbReference>
<reference evidence="2" key="3">
    <citation type="journal article" date="2017" name="Nature">
        <title>Genome sequence of the progenitor of the wheat D genome Aegilops tauschii.</title>
        <authorList>
            <person name="Luo M.C."/>
            <person name="Gu Y.Q."/>
            <person name="Puiu D."/>
            <person name="Wang H."/>
            <person name="Twardziok S.O."/>
            <person name="Deal K.R."/>
            <person name="Huo N."/>
            <person name="Zhu T."/>
            <person name="Wang L."/>
            <person name="Wang Y."/>
            <person name="McGuire P.E."/>
            <person name="Liu S."/>
            <person name="Long H."/>
            <person name="Ramasamy R.K."/>
            <person name="Rodriguez J.C."/>
            <person name="Van S.L."/>
            <person name="Yuan L."/>
            <person name="Wang Z."/>
            <person name="Xia Z."/>
            <person name="Xiao L."/>
            <person name="Anderson O.D."/>
            <person name="Ouyang S."/>
            <person name="Liang Y."/>
            <person name="Zimin A.V."/>
            <person name="Pertea G."/>
            <person name="Qi P."/>
            <person name="Bennetzen J.L."/>
            <person name="Dai X."/>
            <person name="Dawson M.W."/>
            <person name="Muller H.G."/>
            <person name="Kugler K."/>
            <person name="Rivarola-Duarte L."/>
            <person name="Spannagl M."/>
            <person name="Mayer K.F.X."/>
            <person name="Lu F.H."/>
            <person name="Bevan M.W."/>
            <person name="Leroy P."/>
            <person name="Li P."/>
            <person name="You F.M."/>
            <person name="Sun Q."/>
            <person name="Liu Z."/>
            <person name="Lyons E."/>
            <person name="Wicker T."/>
            <person name="Salzberg S.L."/>
            <person name="Devos K.M."/>
            <person name="Dvorak J."/>
        </authorList>
    </citation>
    <scope>NUCLEOTIDE SEQUENCE [LARGE SCALE GENOMIC DNA]</scope>
    <source>
        <strain evidence="2">cv. AL8/78</strain>
    </source>
</reference>
<dbReference type="Gramene" id="AET3Gv20914400.1">
    <property type="protein sequence ID" value="AET3Gv20914400.1"/>
    <property type="gene ID" value="AET3Gv20914400"/>
</dbReference>
<reference evidence="3" key="1">
    <citation type="journal article" date="2014" name="Science">
        <title>Ancient hybridizations among the ancestral genomes of bread wheat.</title>
        <authorList>
            <consortium name="International Wheat Genome Sequencing Consortium,"/>
            <person name="Marcussen T."/>
            <person name="Sandve S.R."/>
            <person name="Heier L."/>
            <person name="Spannagl M."/>
            <person name="Pfeifer M."/>
            <person name="Jakobsen K.S."/>
            <person name="Wulff B.B."/>
            <person name="Steuernagel B."/>
            <person name="Mayer K.F."/>
            <person name="Olsen O.A."/>
        </authorList>
    </citation>
    <scope>NUCLEOTIDE SEQUENCE [LARGE SCALE GENOMIC DNA]</scope>
    <source>
        <strain evidence="3">cv. AL8/78</strain>
    </source>
</reference>
<feature type="compositionally biased region" description="Pro residues" evidence="1">
    <location>
        <begin position="91"/>
        <end position="107"/>
    </location>
</feature>
<dbReference type="EnsemblPlants" id="AET3Gv20914400.1">
    <property type="protein sequence ID" value="AET3Gv20914400.1"/>
    <property type="gene ID" value="AET3Gv20914400"/>
</dbReference>
<reference evidence="2" key="5">
    <citation type="journal article" date="2021" name="G3 (Bethesda)">
        <title>Aegilops tauschii genome assembly Aet v5.0 features greater sequence contiguity and improved annotation.</title>
        <authorList>
            <person name="Wang L."/>
            <person name="Zhu T."/>
            <person name="Rodriguez J.C."/>
            <person name="Deal K.R."/>
            <person name="Dubcovsky J."/>
            <person name="McGuire P.E."/>
            <person name="Lux T."/>
            <person name="Spannagl M."/>
            <person name="Mayer K.F.X."/>
            <person name="Baldrich P."/>
            <person name="Meyers B.C."/>
            <person name="Huo N."/>
            <person name="Gu Y.Q."/>
            <person name="Zhou H."/>
            <person name="Devos K.M."/>
            <person name="Bennetzen J.L."/>
            <person name="Unver T."/>
            <person name="Budak H."/>
            <person name="Gulick P.J."/>
            <person name="Galiba G."/>
            <person name="Kalapos B."/>
            <person name="Nelson D.R."/>
            <person name="Li P."/>
            <person name="You F.M."/>
            <person name="Luo M.C."/>
            <person name="Dvorak J."/>
        </authorList>
    </citation>
    <scope>NUCLEOTIDE SEQUENCE [LARGE SCALE GENOMIC DNA]</scope>
    <source>
        <strain evidence="2">cv. AL8/78</strain>
    </source>
</reference>
<feature type="region of interest" description="Disordered" evidence="1">
    <location>
        <begin position="38"/>
        <end position="107"/>
    </location>
</feature>
<evidence type="ECO:0000313" key="3">
    <source>
        <dbReference type="Proteomes" id="UP000015105"/>
    </source>
</evidence>
<protein>
    <submittedName>
        <fullName evidence="2">Uncharacterized protein</fullName>
    </submittedName>
</protein>
<evidence type="ECO:0000256" key="1">
    <source>
        <dbReference type="SAM" id="MobiDB-lite"/>
    </source>
</evidence>
<dbReference type="AlphaFoldDB" id="A0A453G7W7"/>